<dbReference type="STRING" id="720554.Clocl_2112"/>
<dbReference type="HOGENOM" id="CLU_2933089_0_0_9"/>
<evidence type="ECO:0000313" key="2">
    <source>
        <dbReference type="Proteomes" id="UP000005435"/>
    </source>
</evidence>
<name>G8LWP0_ACECE</name>
<evidence type="ECO:0000313" key="1">
    <source>
        <dbReference type="EMBL" id="AEV68708.1"/>
    </source>
</evidence>
<protein>
    <submittedName>
        <fullName evidence="1">Uncharacterized protein</fullName>
    </submittedName>
</protein>
<dbReference type="RefSeq" id="WP_014255287.1">
    <property type="nucleotide sequence ID" value="NC_016627.1"/>
</dbReference>
<proteinExistence type="predicted"/>
<dbReference type="KEGG" id="ccl:Clocl_2112"/>
<sequence length="60" mass="6794">MNLIFRLSAQVKDTESASETVILTESLNNCIANKNTIKKSINTKTNDNTENFDTFLEKIK</sequence>
<reference evidence="1 2" key="2">
    <citation type="journal article" date="2012" name="Stand. Genomic Sci.">
        <title>Complete Genome Sequence of Clostridium clariflavum DSM 19732.</title>
        <authorList>
            <person name="Izquierdo J.A."/>
            <person name="Goodwin L."/>
            <person name="Davenport K.W."/>
            <person name="Teshima H."/>
            <person name="Bruce D."/>
            <person name="Detter C."/>
            <person name="Tapia R."/>
            <person name="Han S."/>
            <person name="Land M."/>
            <person name="Hauser L."/>
            <person name="Jeffries C.D."/>
            <person name="Han J."/>
            <person name="Pitluck S."/>
            <person name="Nolan M."/>
            <person name="Chen A."/>
            <person name="Huntemann M."/>
            <person name="Mavromatis K."/>
            <person name="Mikhailova N."/>
            <person name="Liolios K."/>
            <person name="Woyke T."/>
            <person name="Lynd L.R."/>
        </authorList>
    </citation>
    <scope>NUCLEOTIDE SEQUENCE [LARGE SCALE GENOMIC DNA]</scope>
    <source>
        <strain evidence="2">DSM 19732 / NBRC 101661 / EBR45</strain>
    </source>
</reference>
<dbReference type="EMBL" id="CP003065">
    <property type="protein sequence ID" value="AEV68708.1"/>
    <property type="molecule type" value="Genomic_DNA"/>
</dbReference>
<dbReference type="eggNOG" id="ENOG502ZQFN">
    <property type="taxonomic scope" value="Bacteria"/>
</dbReference>
<dbReference type="OrthoDB" id="9947704at2"/>
<accession>G8LWP0</accession>
<gene>
    <name evidence="1" type="ordered locus">Clocl_2112</name>
</gene>
<reference evidence="2" key="1">
    <citation type="submission" date="2011-12" db="EMBL/GenBank/DDBJ databases">
        <title>Complete sequence of Clostridium clariflavum DSM 19732.</title>
        <authorList>
            <consortium name="US DOE Joint Genome Institute"/>
            <person name="Lucas S."/>
            <person name="Han J."/>
            <person name="Lapidus A."/>
            <person name="Cheng J.-F."/>
            <person name="Goodwin L."/>
            <person name="Pitluck S."/>
            <person name="Peters L."/>
            <person name="Teshima H."/>
            <person name="Detter J.C."/>
            <person name="Han C."/>
            <person name="Tapia R."/>
            <person name="Land M."/>
            <person name="Hauser L."/>
            <person name="Kyrpides N."/>
            <person name="Ivanova N."/>
            <person name="Pagani I."/>
            <person name="Kitzmiller T."/>
            <person name="Lynd L."/>
            <person name="Izquierdo J."/>
            <person name="Woyke T."/>
        </authorList>
    </citation>
    <scope>NUCLEOTIDE SEQUENCE [LARGE SCALE GENOMIC DNA]</scope>
    <source>
        <strain evidence="2">DSM 19732 / NBRC 101661 / EBR45</strain>
    </source>
</reference>
<dbReference type="Proteomes" id="UP000005435">
    <property type="component" value="Chromosome"/>
</dbReference>
<keyword evidence="2" id="KW-1185">Reference proteome</keyword>
<organism evidence="1 2">
    <name type="scientific">Acetivibrio clariflavus (strain DSM 19732 / NBRC 101661 / EBR45)</name>
    <name type="common">Clostridium clariflavum</name>
    <dbReference type="NCBI Taxonomy" id="720554"/>
    <lineage>
        <taxon>Bacteria</taxon>
        <taxon>Bacillati</taxon>
        <taxon>Bacillota</taxon>
        <taxon>Clostridia</taxon>
        <taxon>Eubacteriales</taxon>
        <taxon>Oscillospiraceae</taxon>
        <taxon>Acetivibrio</taxon>
    </lineage>
</organism>
<dbReference type="AlphaFoldDB" id="G8LWP0"/>